<dbReference type="Gene3D" id="1.10.8.60">
    <property type="match status" value="1"/>
</dbReference>
<keyword evidence="13" id="KW-0496">Mitochondrion</keyword>
<evidence type="ECO:0000256" key="11">
    <source>
        <dbReference type="ARBA" id="ARBA00022840"/>
    </source>
</evidence>
<dbReference type="InterPro" id="IPR027417">
    <property type="entry name" value="P-loop_NTPase"/>
</dbReference>
<keyword evidence="11" id="KW-0067">ATP-binding</keyword>
<dbReference type="HAMAP" id="MF_01458">
    <property type="entry name" value="FtsH"/>
    <property type="match status" value="1"/>
</dbReference>
<evidence type="ECO:0000256" key="9">
    <source>
        <dbReference type="ARBA" id="ARBA00022801"/>
    </source>
</evidence>
<dbReference type="InterPro" id="IPR003593">
    <property type="entry name" value="AAA+_ATPase"/>
</dbReference>
<evidence type="ECO:0000256" key="1">
    <source>
        <dbReference type="ARBA" id="ARBA00001947"/>
    </source>
</evidence>
<keyword evidence="7" id="KW-0479">Metal-binding</keyword>
<keyword evidence="10" id="KW-0862">Zinc</keyword>
<dbReference type="InterPro" id="IPR003960">
    <property type="entry name" value="ATPase_AAA_CS"/>
</dbReference>
<dbReference type="PANTHER" id="PTHR23076">
    <property type="entry name" value="METALLOPROTEASE M41 FTSH"/>
    <property type="match status" value="1"/>
</dbReference>
<comment type="similarity">
    <text evidence="5">In the N-terminal section; belongs to the AAA ATPase family.</text>
</comment>
<evidence type="ECO:0000256" key="3">
    <source>
        <dbReference type="ARBA" id="ARBA00004370"/>
    </source>
</evidence>
<dbReference type="GeneID" id="105359868"/>
<organism evidence="17 18">
    <name type="scientific">Ceratosolen solmsi marchali</name>
    <dbReference type="NCBI Taxonomy" id="326594"/>
    <lineage>
        <taxon>Eukaryota</taxon>
        <taxon>Metazoa</taxon>
        <taxon>Ecdysozoa</taxon>
        <taxon>Arthropoda</taxon>
        <taxon>Hexapoda</taxon>
        <taxon>Insecta</taxon>
        <taxon>Pterygota</taxon>
        <taxon>Neoptera</taxon>
        <taxon>Endopterygota</taxon>
        <taxon>Hymenoptera</taxon>
        <taxon>Apocrita</taxon>
        <taxon>Proctotrupomorpha</taxon>
        <taxon>Chalcidoidea</taxon>
        <taxon>Agaonidae</taxon>
        <taxon>Agaoninae</taxon>
        <taxon>Ceratosolen</taxon>
    </lineage>
</organism>
<dbReference type="FunFam" id="3.40.50.300:FF:000175">
    <property type="entry name" value="ATP-dependent zinc metalloprotease FTSH 4"/>
    <property type="match status" value="1"/>
</dbReference>
<keyword evidence="17" id="KW-1185">Reference proteome</keyword>
<evidence type="ECO:0000256" key="7">
    <source>
        <dbReference type="ARBA" id="ARBA00022723"/>
    </source>
</evidence>
<keyword evidence="8" id="KW-0547">Nucleotide-binding</keyword>
<evidence type="ECO:0000256" key="15">
    <source>
        <dbReference type="SAM" id="Phobius"/>
    </source>
</evidence>
<evidence type="ECO:0000313" key="18">
    <source>
        <dbReference type="RefSeq" id="XP_011494902.1"/>
    </source>
</evidence>
<reference evidence="18" key="1">
    <citation type="submission" date="2025-08" db="UniProtKB">
        <authorList>
            <consortium name="RefSeq"/>
        </authorList>
    </citation>
    <scope>IDENTIFICATION</scope>
</reference>
<evidence type="ECO:0000256" key="12">
    <source>
        <dbReference type="ARBA" id="ARBA00023049"/>
    </source>
</evidence>
<dbReference type="InterPro" id="IPR037219">
    <property type="entry name" value="Peptidase_M41-like"/>
</dbReference>
<dbReference type="GO" id="GO:0006515">
    <property type="term" value="P:protein quality control for misfolded or incompletely synthesized proteins"/>
    <property type="evidence" value="ECO:0007669"/>
    <property type="project" value="TreeGrafter"/>
</dbReference>
<dbReference type="GO" id="GO:0005743">
    <property type="term" value="C:mitochondrial inner membrane"/>
    <property type="evidence" value="ECO:0007669"/>
    <property type="project" value="TreeGrafter"/>
</dbReference>
<dbReference type="GO" id="GO:0046872">
    <property type="term" value="F:metal ion binding"/>
    <property type="evidence" value="ECO:0007669"/>
    <property type="project" value="UniProtKB-KW"/>
</dbReference>
<evidence type="ECO:0000256" key="2">
    <source>
        <dbReference type="ARBA" id="ARBA00004173"/>
    </source>
</evidence>
<accession>A0AAJ6VMW5</accession>
<dbReference type="GO" id="GO:0007005">
    <property type="term" value="P:mitochondrion organization"/>
    <property type="evidence" value="ECO:0007669"/>
    <property type="project" value="TreeGrafter"/>
</dbReference>
<keyword evidence="14 15" id="KW-0472">Membrane</keyword>
<dbReference type="NCBIfam" id="TIGR01241">
    <property type="entry name" value="FtsH_fam"/>
    <property type="match status" value="1"/>
</dbReference>
<dbReference type="InterPro" id="IPR000642">
    <property type="entry name" value="Peptidase_M41"/>
</dbReference>
<dbReference type="FunFam" id="1.20.58.760:FF:000002">
    <property type="entry name" value="ATP-dependent zinc metalloprotease FtsH"/>
    <property type="match status" value="1"/>
</dbReference>
<dbReference type="GO" id="GO:0004176">
    <property type="term" value="F:ATP-dependent peptidase activity"/>
    <property type="evidence" value="ECO:0007669"/>
    <property type="project" value="InterPro"/>
</dbReference>
<dbReference type="AlphaFoldDB" id="A0AAJ6VMW5"/>
<evidence type="ECO:0000256" key="14">
    <source>
        <dbReference type="ARBA" id="ARBA00023136"/>
    </source>
</evidence>
<dbReference type="SUPFAM" id="SSF140990">
    <property type="entry name" value="FtsH protease domain-like"/>
    <property type="match status" value="1"/>
</dbReference>
<evidence type="ECO:0000313" key="17">
    <source>
        <dbReference type="Proteomes" id="UP000695007"/>
    </source>
</evidence>
<dbReference type="InterPro" id="IPR005936">
    <property type="entry name" value="FtsH"/>
</dbReference>
<evidence type="ECO:0000256" key="4">
    <source>
        <dbReference type="ARBA" id="ARBA00010044"/>
    </source>
</evidence>
<keyword evidence="12 18" id="KW-0482">Metalloprotease</keyword>
<dbReference type="PANTHER" id="PTHR23076:SF97">
    <property type="entry name" value="ATP-DEPENDENT ZINC METALLOPROTEASE YME1L1"/>
    <property type="match status" value="1"/>
</dbReference>
<evidence type="ECO:0000256" key="13">
    <source>
        <dbReference type="ARBA" id="ARBA00023128"/>
    </source>
</evidence>
<evidence type="ECO:0000256" key="5">
    <source>
        <dbReference type="ARBA" id="ARBA00010550"/>
    </source>
</evidence>
<dbReference type="PROSITE" id="PS00674">
    <property type="entry name" value="AAA"/>
    <property type="match status" value="1"/>
</dbReference>
<name>A0AAJ6VMW5_9HYME</name>
<dbReference type="RefSeq" id="XP_011494902.1">
    <property type="nucleotide sequence ID" value="XM_011496600.1"/>
</dbReference>
<evidence type="ECO:0000259" key="16">
    <source>
        <dbReference type="SMART" id="SM00382"/>
    </source>
</evidence>
<evidence type="ECO:0000256" key="8">
    <source>
        <dbReference type="ARBA" id="ARBA00022741"/>
    </source>
</evidence>
<sequence>MISLQSHNQVLYHLTQFTSVISPRSTPFVIPIKKQNDSGNKITESILCKSSFLEAIKSCKELCIDKLNVQNLATPLRISKNDILKILEQLSKKESSGSLTKNKWKESYVSGISFNENKKNSYAQLTDTINLSTVYLYTKPQYRFLHKFCSSVIYPNSLQVKYFKTYRSIKEDVIRNPPLSVRFRKWMESDGIDDGSKQKTTNVFSKKPVEIDKLRKSQNDKYIKVGELQHIKAAFAEGYLAGHDQKHNGWTFKALKFTQQIFVTLLLVVLVVVLMGAYKSMTGGGVFKIQMSNKVEVNPEDIQITFNDVKGVEEAKSELLNIVEFLRNPNKFSALGGKLPKGVLLVGPPGTGKTLLARAVAGEAGVPFFHAAGPEFDEILVGQGARRVRELFKSAKERAPCVIFIDEIDSVGGQRTHSAIHPYANQTINQLLSEMDGFHRNEGVIVLGATNRRQDLDKALLRPGRFDSEILVRAPDYFGRMEILELYLTRILARDINTEVLAKRTIGFTGADIENMINQAALKAAIEGAEYVTMDHIEQARDKVIMGPEGRRRAINDEENILTAYHEGGHVLVSYFTKEAPPLHKVTIIPRGHSMGHTAYLPNKDMHYMTKAQMLAQMDTCMGGRAAEELTFGIDKVTSGASNDFNNATEIAEAMVKKYGMSEKVGFRVHKDIDGEHINYSSTTNELVDDEIKRLLQESYDRAKTILKNHSKEHKLIAEALIKYETLDVEDVKTLLSGNKLRYETKNDINRKVVDVPNNVM</sequence>
<keyword evidence="15" id="KW-0812">Transmembrane</keyword>
<dbReference type="Gene3D" id="3.40.50.300">
    <property type="entry name" value="P-loop containing nucleotide triphosphate hydrolases"/>
    <property type="match status" value="1"/>
</dbReference>
<evidence type="ECO:0000256" key="10">
    <source>
        <dbReference type="ARBA" id="ARBA00022833"/>
    </source>
</evidence>
<comment type="cofactor">
    <cofactor evidence="1">
        <name>Zn(2+)</name>
        <dbReference type="ChEBI" id="CHEBI:29105"/>
    </cofactor>
</comment>
<gene>
    <name evidence="18" type="primary">LOC105359868</name>
</gene>
<evidence type="ECO:0000256" key="6">
    <source>
        <dbReference type="ARBA" id="ARBA00022670"/>
    </source>
</evidence>
<dbReference type="Pfam" id="PF17862">
    <property type="entry name" value="AAA_lid_3"/>
    <property type="match status" value="1"/>
</dbReference>
<dbReference type="CDD" id="cd19501">
    <property type="entry name" value="RecA-like_FtsH"/>
    <property type="match status" value="1"/>
</dbReference>
<keyword evidence="15" id="KW-1133">Transmembrane helix</keyword>
<dbReference type="InterPro" id="IPR003959">
    <property type="entry name" value="ATPase_AAA_core"/>
</dbReference>
<dbReference type="FunFam" id="1.10.8.60:FF:000001">
    <property type="entry name" value="ATP-dependent zinc metalloprotease FtsH"/>
    <property type="match status" value="1"/>
</dbReference>
<keyword evidence="6" id="KW-0645">Protease</keyword>
<dbReference type="Proteomes" id="UP000695007">
    <property type="component" value="Unplaced"/>
</dbReference>
<dbReference type="GO" id="GO:0005524">
    <property type="term" value="F:ATP binding"/>
    <property type="evidence" value="ECO:0007669"/>
    <property type="project" value="UniProtKB-KW"/>
</dbReference>
<dbReference type="CTD" id="37636"/>
<feature type="domain" description="AAA+ ATPase" evidence="16">
    <location>
        <begin position="339"/>
        <end position="476"/>
    </location>
</feature>
<feature type="transmembrane region" description="Helical" evidence="15">
    <location>
        <begin position="261"/>
        <end position="278"/>
    </location>
</feature>
<dbReference type="SMART" id="SM00382">
    <property type="entry name" value="AAA"/>
    <property type="match status" value="1"/>
</dbReference>
<dbReference type="Pfam" id="PF00004">
    <property type="entry name" value="AAA"/>
    <property type="match status" value="1"/>
</dbReference>
<dbReference type="GO" id="GO:0004222">
    <property type="term" value="F:metalloendopeptidase activity"/>
    <property type="evidence" value="ECO:0007669"/>
    <property type="project" value="InterPro"/>
</dbReference>
<proteinExistence type="inferred from homology"/>
<dbReference type="InterPro" id="IPR041569">
    <property type="entry name" value="AAA_lid_3"/>
</dbReference>
<comment type="subcellular location">
    <subcellularLocation>
        <location evidence="3">Membrane</location>
    </subcellularLocation>
    <subcellularLocation>
        <location evidence="2">Mitochondrion</location>
    </subcellularLocation>
</comment>
<protein>
    <submittedName>
        <fullName evidence="18">ATP-dependent zinc metalloprotease YME1 homolog isoform X3</fullName>
    </submittedName>
</protein>
<dbReference type="SUPFAM" id="SSF52540">
    <property type="entry name" value="P-loop containing nucleoside triphosphate hydrolases"/>
    <property type="match status" value="1"/>
</dbReference>
<keyword evidence="9" id="KW-0378">Hydrolase</keyword>
<dbReference type="GO" id="GO:0016887">
    <property type="term" value="F:ATP hydrolysis activity"/>
    <property type="evidence" value="ECO:0007669"/>
    <property type="project" value="InterPro"/>
</dbReference>
<dbReference type="Pfam" id="PF01434">
    <property type="entry name" value="Peptidase_M41"/>
    <property type="match status" value="1"/>
</dbReference>
<dbReference type="Gene3D" id="1.20.58.760">
    <property type="entry name" value="Peptidase M41"/>
    <property type="match status" value="1"/>
</dbReference>
<comment type="similarity">
    <text evidence="4">In the C-terminal section; belongs to the peptidase M41 family.</text>
</comment>